<gene>
    <name evidence="1" type="ORF">GGR32_001381</name>
</gene>
<dbReference type="Gene3D" id="1.20.1440.100">
    <property type="entry name" value="SG protein - dephosphorylation function"/>
    <property type="match status" value="1"/>
</dbReference>
<dbReference type="InterPro" id="IPR023214">
    <property type="entry name" value="HAD_sf"/>
</dbReference>
<proteinExistence type="predicted"/>
<comment type="caution">
    <text evidence="1">The sequence shown here is derived from an EMBL/GenBank/DDBJ whole genome shotgun (WGS) entry which is preliminary data.</text>
</comment>
<reference evidence="1 2" key="1">
    <citation type="submission" date="2020-08" db="EMBL/GenBank/DDBJ databases">
        <title>Genomic Encyclopedia of Type Strains, Phase IV (KMG-IV): sequencing the most valuable type-strain genomes for metagenomic binning, comparative biology and taxonomic classification.</title>
        <authorList>
            <person name="Goeker M."/>
        </authorList>
    </citation>
    <scope>NUCLEOTIDE SEQUENCE [LARGE SCALE GENOMIC DNA]</scope>
    <source>
        <strain evidence="1 2">DSM 29568</strain>
    </source>
</reference>
<dbReference type="Gene3D" id="3.40.50.1000">
    <property type="entry name" value="HAD superfamily/HAD-like"/>
    <property type="match status" value="1"/>
</dbReference>
<keyword evidence="2" id="KW-1185">Reference proteome</keyword>
<accession>A0A840EPS2</accession>
<protein>
    <submittedName>
        <fullName evidence="1">Phosphoserine phosphatase</fullName>
    </submittedName>
</protein>
<name>A0A840EPS2_9FLAO</name>
<sequence length="206" mass="23783">MRKTLVVDLDETLYRINTFHYFYKFLLKNSLKKLDLKLFFVLMFAALGRVLRVISHKKLKYTVLKNTKIAATEIASFLKEIEIYKRQDLLDEFLAYELKILATGAPGIYAEKIAVKNGFDACLATTYKGESFSFFTENLKEEKSNQVSMLLQQKGYPNIDVLITDHEDDFSLIKIAKHSLIVNPSAKLSKRLQEELPLDNFTILND</sequence>
<evidence type="ECO:0000313" key="1">
    <source>
        <dbReference type="EMBL" id="MBB4119085.1"/>
    </source>
</evidence>
<dbReference type="SUPFAM" id="SSF56784">
    <property type="entry name" value="HAD-like"/>
    <property type="match status" value="1"/>
</dbReference>
<dbReference type="InterPro" id="IPR036412">
    <property type="entry name" value="HAD-like_sf"/>
</dbReference>
<dbReference type="EMBL" id="JACIFO010000005">
    <property type="protein sequence ID" value="MBB4119085.1"/>
    <property type="molecule type" value="Genomic_DNA"/>
</dbReference>
<dbReference type="Pfam" id="PF12710">
    <property type="entry name" value="HAD"/>
    <property type="match status" value="1"/>
</dbReference>
<evidence type="ECO:0000313" key="2">
    <source>
        <dbReference type="Proteomes" id="UP000553034"/>
    </source>
</evidence>
<organism evidence="1 2">
    <name type="scientific">Mesonia hippocampi</name>
    <dbReference type="NCBI Taxonomy" id="1628250"/>
    <lineage>
        <taxon>Bacteria</taxon>
        <taxon>Pseudomonadati</taxon>
        <taxon>Bacteroidota</taxon>
        <taxon>Flavobacteriia</taxon>
        <taxon>Flavobacteriales</taxon>
        <taxon>Flavobacteriaceae</taxon>
        <taxon>Mesonia</taxon>
    </lineage>
</organism>
<dbReference type="Proteomes" id="UP000553034">
    <property type="component" value="Unassembled WGS sequence"/>
</dbReference>
<dbReference type="AlphaFoldDB" id="A0A840EPS2"/>
<dbReference type="RefSeq" id="WP_183477445.1">
    <property type="nucleotide sequence ID" value="NZ_JACIFO010000005.1"/>
</dbReference>